<dbReference type="PANTHER" id="PTHR30093:SF34">
    <property type="entry name" value="PREPILIN PEPTIDASE-DEPENDENT PROTEIN D"/>
    <property type="match status" value="1"/>
</dbReference>
<keyword evidence="6" id="KW-1185">Reference proteome</keyword>
<keyword evidence="4" id="KW-0472">Membrane</keyword>
<evidence type="ECO:0000256" key="1">
    <source>
        <dbReference type="ARBA" id="ARBA00005233"/>
    </source>
</evidence>
<keyword evidence="4" id="KW-0812">Transmembrane</keyword>
<keyword evidence="4" id="KW-1133">Transmembrane helix</keyword>
<gene>
    <name evidence="5" type="ORF">B6N23_03525</name>
</gene>
<reference evidence="5 6" key="1">
    <citation type="submission" date="2023-08" db="EMBL/GenBank/DDBJ databases">
        <title>Transcriptome Analysis of Halomonas alkalicola CICC 11012s to Identify the Genes Involved in Alkaline Tolerances.</title>
        <authorList>
            <person name="Zhai L."/>
        </authorList>
    </citation>
    <scope>NUCLEOTIDE SEQUENCE [LARGE SCALE GENOMIC DNA]</scope>
    <source>
        <strain evidence="5 6">CICC 11012s</strain>
    </source>
</reference>
<sequence>MSTVKEMNELNRKTQRNREQGGFTLIELMIVVAIIGVLAAVAIPRYQDYVAKSQLTRAYSELSSLRTGLEDRLTRGLTEAQAGDLTVNDIGWTGSNMFTEIPAGEDSTQDPAVDNPLLKANADGSATIAGVLNGDVSSRLNNVAVELTRNADNATGNPGAWSCSISGIAEDDFDNLAPAACTRDAG</sequence>
<dbReference type="Pfam" id="PF07963">
    <property type="entry name" value="N_methyl"/>
    <property type="match status" value="1"/>
</dbReference>
<feature type="transmembrane region" description="Helical" evidence="4">
    <location>
        <begin position="21"/>
        <end position="43"/>
    </location>
</feature>
<organism evidence="5 6">
    <name type="scientific">Halomonas alkalicola</name>
    <dbReference type="NCBI Taxonomy" id="1930622"/>
    <lineage>
        <taxon>Bacteria</taxon>
        <taxon>Pseudomonadati</taxon>
        <taxon>Pseudomonadota</taxon>
        <taxon>Gammaproteobacteria</taxon>
        <taxon>Oceanospirillales</taxon>
        <taxon>Halomonadaceae</taxon>
        <taxon>Halomonas</taxon>
    </lineage>
</organism>
<dbReference type="Gene3D" id="3.30.700.10">
    <property type="entry name" value="Glycoprotein, Type 4 Pilin"/>
    <property type="match status" value="1"/>
</dbReference>
<dbReference type="PANTHER" id="PTHR30093">
    <property type="entry name" value="GENERAL SECRETION PATHWAY PROTEIN G"/>
    <property type="match status" value="1"/>
</dbReference>
<proteinExistence type="inferred from homology"/>
<comment type="similarity">
    <text evidence="1 3">Belongs to the N-Me-Phe pilin family.</text>
</comment>
<dbReference type="Proteomes" id="UP001235344">
    <property type="component" value="Chromosome"/>
</dbReference>
<dbReference type="PROSITE" id="PS00409">
    <property type="entry name" value="PROKAR_NTER_METHYL"/>
    <property type="match status" value="1"/>
</dbReference>
<dbReference type="RefSeq" id="WP_305501892.1">
    <property type="nucleotide sequence ID" value="NZ_CP131913.1"/>
</dbReference>
<dbReference type="InterPro" id="IPR045584">
    <property type="entry name" value="Pilin-like"/>
</dbReference>
<keyword evidence="3" id="KW-0281">Fimbrium</keyword>
<name>A0ABY9H8W3_9GAMM</name>
<accession>A0ABY9H8W3</accession>
<dbReference type="EMBL" id="CP131913">
    <property type="protein sequence ID" value="WLI74010.1"/>
    <property type="molecule type" value="Genomic_DNA"/>
</dbReference>
<dbReference type="InterPro" id="IPR001082">
    <property type="entry name" value="Pilin"/>
</dbReference>
<evidence type="ECO:0000256" key="2">
    <source>
        <dbReference type="ARBA" id="ARBA00022481"/>
    </source>
</evidence>
<dbReference type="Pfam" id="PF00114">
    <property type="entry name" value="Pilin"/>
    <property type="match status" value="1"/>
</dbReference>
<evidence type="ECO:0000256" key="4">
    <source>
        <dbReference type="SAM" id="Phobius"/>
    </source>
</evidence>
<evidence type="ECO:0000313" key="5">
    <source>
        <dbReference type="EMBL" id="WLI74010.1"/>
    </source>
</evidence>
<dbReference type="NCBIfam" id="TIGR02532">
    <property type="entry name" value="IV_pilin_GFxxxE"/>
    <property type="match status" value="1"/>
</dbReference>
<evidence type="ECO:0000256" key="3">
    <source>
        <dbReference type="RuleBase" id="RU000389"/>
    </source>
</evidence>
<protein>
    <submittedName>
        <fullName evidence="5">Pilin</fullName>
    </submittedName>
</protein>
<dbReference type="InterPro" id="IPR012902">
    <property type="entry name" value="N_methyl_site"/>
</dbReference>
<dbReference type="SUPFAM" id="SSF54523">
    <property type="entry name" value="Pili subunits"/>
    <property type="match status" value="1"/>
</dbReference>
<evidence type="ECO:0000313" key="6">
    <source>
        <dbReference type="Proteomes" id="UP001235344"/>
    </source>
</evidence>
<keyword evidence="2" id="KW-0488">Methylation</keyword>